<gene>
    <name evidence="2" type="ORF">ETAA8_27210</name>
</gene>
<feature type="signal peptide" evidence="1">
    <location>
        <begin position="1"/>
        <end position="23"/>
    </location>
</feature>
<dbReference type="Gene3D" id="2.60.120.380">
    <property type="match status" value="1"/>
</dbReference>
<evidence type="ECO:0000313" key="3">
    <source>
        <dbReference type="Proteomes" id="UP000315017"/>
    </source>
</evidence>
<evidence type="ECO:0008006" key="4">
    <source>
        <dbReference type="Google" id="ProtNLM"/>
    </source>
</evidence>
<accession>A0A517YBK1</accession>
<keyword evidence="3" id="KW-1185">Reference proteome</keyword>
<reference evidence="2 3" key="1">
    <citation type="submission" date="2019-02" db="EMBL/GenBank/DDBJ databases">
        <title>Deep-cultivation of Planctomycetes and their phenomic and genomic characterization uncovers novel biology.</title>
        <authorList>
            <person name="Wiegand S."/>
            <person name="Jogler M."/>
            <person name="Boedeker C."/>
            <person name="Pinto D."/>
            <person name="Vollmers J."/>
            <person name="Rivas-Marin E."/>
            <person name="Kohn T."/>
            <person name="Peeters S.H."/>
            <person name="Heuer A."/>
            <person name="Rast P."/>
            <person name="Oberbeckmann S."/>
            <person name="Bunk B."/>
            <person name="Jeske O."/>
            <person name="Meyerdierks A."/>
            <person name="Storesund J.E."/>
            <person name="Kallscheuer N."/>
            <person name="Luecker S."/>
            <person name="Lage O.M."/>
            <person name="Pohl T."/>
            <person name="Merkel B.J."/>
            <person name="Hornburger P."/>
            <person name="Mueller R.-W."/>
            <person name="Bruemmer F."/>
            <person name="Labrenz M."/>
            <person name="Spormann A.M."/>
            <person name="Op den Camp H."/>
            <person name="Overmann J."/>
            <person name="Amann R."/>
            <person name="Jetten M.S.M."/>
            <person name="Mascher T."/>
            <person name="Medema M.H."/>
            <person name="Devos D.P."/>
            <person name="Kaster A.-K."/>
            <person name="Ovreas L."/>
            <person name="Rohde M."/>
            <person name="Galperin M.Y."/>
            <person name="Jogler C."/>
        </authorList>
    </citation>
    <scope>NUCLEOTIDE SEQUENCE [LARGE SCALE GENOMIC DNA]</scope>
    <source>
        <strain evidence="2 3">ETA_A8</strain>
    </source>
</reference>
<evidence type="ECO:0000313" key="2">
    <source>
        <dbReference type="EMBL" id="QDU27633.1"/>
    </source>
</evidence>
<organism evidence="2 3">
    <name type="scientific">Anatilimnocola aggregata</name>
    <dbReference type="NCBI Taxonomy" id="2528021"/>
    <lineage>
        <taxon>Bacteria</taxon>
        <taxon>Pseudomonadati</taxon>
        <taxon>Planctomycetota</taxon>
        <taxon>Planctomycetia</taxon>
        <taxon>Pirellulales</taxon>
        <taxon>Pirellulaceae</taxon>
        <taxon>Anatilimnocola</taxon>
    </lineage>
</organism>
<proteinExistence type="predicted"/>
<dbReference type="KEGG" id="aagg:ETAA8_27210"/>
<dbReference type="RefSeq" id="WP_145088609.1">
    <property type="nucleotide sequence ID" value="NZ_CP036274.1"/>
</dbReference>
<sequence length="259" mass="27756" precursor="true">MVSAPSPALLALVLCLSASAVHAQDKPPEKKDPPKVLMSLPLAISPGKLAQITLRGQRLDQATEVTMAGIDAAPKVEVKKKEKATVPNGLKAEEIGDSQVQIEFTLPNDFDKPEVQLVVASADGTSQPYSMLVLPAEKLVAETEPNEAFRKPGSIALGQTTSGSVHQQRDVDVFKIEGVAGETIVAEIFAARRGSALDPIMSLYDATGQLLVQSDDQPEHRDAILKHQLRAAGSYFLVLLDAHDRGSAAHPYLLQLRSE</sequence>
<protein>
    <recommendedName>
        <fullName evidence="4">Peptidase C-terminal archaeal/bacterial domain-containing protein</fullName>
    </recommendedName>
</protein>
<dbReference type="OrthoDB" id="237792at2"/>
<evidence type="ECO:0000256" key="1">
    <source>
        <dbReference type="SAM" id="SignalP"/>
    </source>
</evidence>
<dbReference type="AlphaFoldDB" id="A0A517YBK1"/>
<dbReference type="Proteomes" id="UP000315017">
    <property type="component" value="Chromosome"/>
</dbReference>
<dbReference type="EMBL" id="CP036274">
    <property type="protein sequence ID" value="QDU27633.1"/>
    <property type="molecule type" value="Genomic_DNA"/>
</dbReference>
<keyword evidence="1" id="KW-0732">Signal</keyword>
<feature type="chain" id="PRO_5022118357" description="Peptidase C-terminal archaeal/bacterial domain-containing protein" evidence="1">
    <location>
        <begin position="24"/>
        <end position="259"/>
    </location>
</feature>
<name>A0A517YBK1_9BACT</name>